<evidence type="ECO:0000313" key="3">
    <source>
        <dbReference type="Proteomes" id="UP000053647"/>
    </source>
</evidence>
<dbReference type="HOGENOM" id="CLU_2813115_0_0_1"/>
<reference evidence="2 3" key="1">
    <citation type="submission" date="2014-06" db="EMBL/GenBank/DDBJ databases">
        <authorList>
            <consortium name="DOE Joint Genome Institute"/>
            <person name="Kuo A."/>
            <person name="Kohler A."/>
            <person name="Nagy L.G."/>
            <person name="Floudas D."/>
            <person name="Copeland A."/>
            <person name="Barry K.W."/>
            <person name="Cichocki N."/>
            <person name="Veneault-Fourrey C."/>
            <person name="LaButti K."/>
            <person name="Lindquist E.A."/>
            <person name="Lipzen A."/>
            <person name="Lundell T."/>
            <person name="Morin E."/>
            <person name="Murat C."/>
            <person name="Sun H."/>
            <person name="Tunlid A."/>
            <person name="Henrissat B."/>
            <person name="Grigoriev I.V."/>
            <person name="Hibbett D.S."/>
            <person name="Martin F."/>
            <person name="Nordberg H.P."/>
            <person name="Cantor M.N."/>
            <person name="Hua S.X."/>
        </authorList>
    </citation>
    <scope>NUCLEOTIDE SEQUENCE [LARGE SCALE GENOMIC DNA]</scope>
    <source>
        <strain evidence="2 3">ATCC 200175</strain>
    </source>
</reference>
<proteinExistence type="predicted"/>
<dbReference type="Proteomes" id="UP000053647">
    <property type="component" value="Unassembled WGS sequence"/>
</dbReference>
<evidence type="ECO:0000256" key="1">
    <source>
        <dbReference type="SAM" id="MobiDB-lite"/>
    </source>
</evidence>
<reference evidence="3" key="2">
    <citation type="submission" date="2015-01" db="EMBL/GenBank/DDBJ databases">
        <title>Evolutionary Origins and Diversification of the Mycorrhizal Mutualists.</title>
        <authorList>
            <consortium name="DOE Joint Genome Institute"/>
            <consortium name="Mycorrhizal Genomics Consortium"/>
            <person name="Kohler A."/>
            <person name="Kuo A."/>
            <person name="Nagy L.G."/>
            <person name="Floudas D."/>
            <person name="Copeland A."/>
            <person name="Barry K.W."/>
            <person name="Cichocki N."/>
            <person name="Veneault-Fourrey C."/>
            <person name="LaButti K."/>
            <person name="Lindquist E.A."/>
            <person name="Lipzen A."/>
            <person name="Lundell T."/>
            <person name="Morin E."/>
            <person name="Murat C."/>
            <person name="Riley R."/>
            <person name="Ohm R."/>
            <person name="Sun H."/>
            <person name="Tunlid A."/>
            <person name="Henrissat B."/>
            <person name="Grigoriev I.V."/>
            <person name="Hibbett D.S."/>
            <person name="Martin F."/>
        </authorList>
    </citation>
    <scope>NUCLEOTIDE SEQUENCE [LARGE SCALE GENOMIC DNA]</scope>
    <source>
        <strain evidence="3">ATCC 200175</strain>
    </source>
</reference>
<dbReference type="AlphaFoldDB" id="A0A0C9SVS0"/>
<accession>A0A0C9SVS0</accession>
<sequence>MEGQEGDGCKGQATEGVLPPPHIVQGFTGGILGMNRLSPKIPSIASRAYRAASGPLVAYAYACSPIP</sequence>
<name>A0A0C9SVS0_PAXIN</name>
<gene>
    <name evidence="2" type="ORF">PAXINDRAFT_20018</name>
</gene>
<organism evidence="2 3">
    <name type="scientific">Paxillus involutus ATCC 200175</name>
    <dbReference type="NCBI Taxonomy" id="664439"/>
    <lineage>
        <taxon>Eukaryota</taxon>
        <taxon>Fungi</taxon>
        <taxon>Dikarya</taxon>
        <taxon>Basidiomycota</taxon>
        <taxon>Agaricomycotina</taxon>
        <taxon>Agaricomycetes</taxon>
        <taxon>Agaricomycetidae</taxon>
        <taxon>Boletales</taxon>
        <taxon>Paxilineae</taxon>
        <taxon>Paxillaceae</taxon>
        <taxon>Paxillus</taxon>
    </lineage>
</organism>
<evidence type="ECO:0000313" key="2">
    <source>
        <dbReference type="EMBL" id="KIJ06775.1"/>
    </source>
</evidence>
<feature type="region of interest" description="Disordered" evidence="1">
    <location>
        <begin position="1"/>
        <end position="20"/>
    </location>
</feature>
<dbReference type="EMBL" id="KN820162">
    <property type="protein sequence ID" value="KIJ06775.1"/>
    <property type="molecule type" value="Genomic_DNA"/>
</dbReference>
<keyword evidence="3" id="KW-1185">Reference proteome</keyword>
<protein>
    <submittedName>
        <fullName evidence="2">Uncharacterized protein</fullName>
    </submittedName>
</protein>